<evidence type="ECO:0000313" key="2">
    <source>
        <dbReference type="EMBL" id="QDQ11593.1"/>
    </source>
</evidence>
<evidence type="ECO:0000313" key="3">
    <source>
        <dbReference type="Proteomes" id="UP000316806"/>
    </source>
</evidence>
<dbReference type="GO" id="GO:0003677">
    <property type="term" value="F:DNA binding"/>
    <property type="evidence" value="ECO:0007669"/>
    <property type="project" value="InterPro"/>
</dbReference>
<dbReference type="InterPro" id="IPR001387">
    <property type="entry name" value="Cro/C1-type_HTH"/>
</dbReference>
<proteinExistence type="predicted"/>
<name>A0A516R7F7_STRST</name>
<dbReference type="Proteomes" id="UP000316806">
    <property type="component" value="Chromosome"/>
</dbReference>
<sequence>MATRRNPSARQVRLGVELRRMRDAAGLKATEAAALLGASSVQMSQIEAGVAGVSEERVRRLAANYACADGGLVEALVAMATDRTQGWWEEYQGVLPQAFGDLAELEHHATFLREVVITHVPGLFQTPDYARAVFAYMNPELPVSALEPRVEHRMRRRAAIEGDAPTPYGAVVHEFALRVRVADRRVARAQLLQLLDLSELRGVSVRVIPVDQDGFAGAGASMMYCGGPVPRLDTAIRDAPVNKRQIDADAQLRRLRTLLRMVETASLAPAPSREFIHRVAKEL</sequence>
<gene>
    <name evidence="2" type="ORF">FH965_14260</name>
</gene>
<feature type="domain" description="HTH cro/C1-type" evidence="1">
    <location>
        <begin position="18"/>
        <end position="72"/>
    </location>
</feature>
<organism evidence="2 3">
    <name type="scientific">Streptomyces spectabilis</name>
    <dbReference type="NCBI Taxonomy" id="68270"/>
    <lineage>
        <taxon>Bacteria</taxon>
        <taxon>Bacillati</taxon>
        <taxon>Actinomycetota</taxon>
        <taxon>Actinomycetes</taxon>
        <taxon>Kitasatosporales</taxon>
        <taxon>Streptomycetaceae</taxon>
        <taxon>Streptomyces</taxon>
    </lineage>
</organism>
<dbReference type="InterPro" id="IPR043917">
    <property type="entry name" value="DUF5753"/>
</dbReference>
<dbReference type="Gene3D" id="1.10.260.40">
    <property type="entry name" value="lambda repressor-like DNA-binding domains"/>
    <property type="match status" value="1"/>
</dbReference>
<reference evidence="2 3" key="1">
    <citation type="journal article" date="2019" name="J. Ind. Microbiol. Biotechnol.">
        <title>The complete genomic sequence of Streptomyces spectabilis NRRL-2792 and identification of secondary metabolite biosynthetic gene clusters.</title>
        <authorList>
            <person name="Sinha A."/>
            <person name="Phillips-Salemka S."/>
            <person name="Niraula T.A."/>
            <person name="Short K.A."/>
            <person name="Niraula N.P."/>
        </authorList>
    </citation>
    <scope>NUCLEOTIDE SEQUENCE [LARGE SCALE GENOMIC DNA]</scope>
    <source>
        <strain evidence="2 3">NRRL 2792</strain>
    </source>
</reference>
<evidence type="ECO:0000259" key="1">
    <source>
        <dbReference type="PROSITE" id="PS50943"/>
    </source>
</evidence>
<accession>A0A516R7F7</accession>
<dbReference type="InterPro" id="IPR010982">
    <property type="entry name" value="Lambda_DNA-bd_dom_sf"/>
</dbReference>
<dbReference type="SMART" id="SM00530">
    <property type="entry name" value="HTH_XRE"/>
    <property type="match status" value="1"/>
</dbReference>
<dbReference type="Pfam" id="PF19054">
    <property type="entry name" value="DUF5753"/>
    <property type="match status" value="1"/>
</dbReference>
<dbReference type="SUPFAM" id="SSF47413">
    <property type="entry name" value="lambda repressor-like DNA-binding domains"/>
    <property type="match status" value="1"/>
</dbReference>
<dbReference type="Pfam" id="PF13560">
    <property type="entry name" value="HTH_31"/>
    <property type="match status" value="1"/>
</dbReference>
<dbReference type="PROSITE" id="PS50943">
    <property type="entry name" value="HTH_CROC1"/>
    <property type="match status" value="1"/>
</dbReference>
<dbReference type="RefSeq" id="WP_144003484.1">
    <property type="nucleotide sequence ID" value="NZ_CP040916.1"/>
</dbReference>
<dbReference type="AlphaFoldDB" id="A0A516R7F7"/>
<protein>
    <submittedName>
        <fullName evidence="2">Helix-turn-helix domain-containing protein</fullName>
    </submittedName>
</protein>
<dbReference type="EMBL" id="CP040916">
    <property type="protein sequence ID" value="QDQ11593.1"/>
    <property type="molecule type" value="Genomic_DNA"/>
</dbReference>
<dbReference type="CDD" id="cd00093">
    <property type="entry name" value="HTH_XRE"/>
    <property type="match status" value="1"/>
</dbReference>